<gene>
    <name evidence="12" type="primary">dapB</name>
    <name evidence="15" type="ORF">EDC14_1003117</name>
</gene>
<keyword evidence="5 12" id="KW-0560">Oxidoreductase</keyword>
<dbReference type="InterPro" id="IPR022663">
    <property type="entry name" value="DapB_C"/>
</dbReference>
<dbReference type="InterPro" id="IPR023940">
    <property type="entry name" value="DHDPR_bac"/>
</dbReference>
<dbReference type="EMBL" id="SLUN01000003">
    <property type="protein sequence ID" value="TCL75185.1"/>
    <property type="molecule type" value="Genomic_DNA"/>
</dbReference>
<dbReference type="Proteomes" id="UP000295008">
    <property type="component" value="Unassembled WGS sequence"/>
</dbReference>
<dbReference type="HAMAP" id="MF_00102">
    <property type="entry name" value="DapB"/>
    <property type="match status" value="1"/>
</dbReference>
<comment type="subunit">
    <text evidence="12">Homotetramer.</text>
</comment>
<dbReference type="SUPFAM" id="SSF51735">
    <property type="entry name" value="NAD(P)-binding Rossmann-fold domains"/>
    <property type="match status" value="1"/>
</dbReference>
<feature type="domain" description="Dihydrodipicolinate reductase C-terminal" evidence="14">
    <location>
        <begin position="133"/>
        <end position="254"/>
    </location>
</feature>
<proteinExistence type="inferred from homology"/>
<evidence type="ECO:0000256" key="10">
    <source>
        <dbReference type="ARBA" id="ARBA00049080"/>
    </source>
</evidence>
<feature type="active site" description="Proton donor" evidence="12">
    <location>
        <position position="163"/>
    </location>
</feature>
<comment type="subcellular location">
    <subcellularLocation>
        <location evidence="12">Cytoplasm</location>
    </subcellularLocation>
</comment>
<comment type="function">
    <text evidence="12">Catalyzes the conversion of 4-hydroxy-tetrahydrodipicolinate (HTPA) to tetrahydrodipicolinate.</text>
</comment>
<comment type="catalytic activity">
    <reaction evidence="11 12">
        <text>(S)-2,3,4,5-tetrahydrodipicolinate + NAD(+) + H2O = (2S,4S)-4-hydroxy-2,3,4,5-tetrahydrodipicolinate + NADH + H(+)</text>
        <dbReference type="Rhea" id="RHEA:35323"/>
        <dbReference type="ChEBI" id="CHEBI:15377"/>
        <dbReference type="ChEBI" id="CHEBI:15378"/>
        <dbReference type="ChEBI" id="CHEBI:16845"/>
        <dbReference type="ChEBI" id="CHEBI:57540"/>
        <dbReference type="ChEBI" id="CHEBI:57945"/>
        <dbReference type="ChEBI" id="CHEBI:67139"/>
        <dbReference type="EC" id="1.17.1.8"/>
    </reaction>
</comment>
<evidence type="ECO:0000256" key="11">
    <source>
        <dbReference type="ARBA" id="ARBA00049396"/>
    </source>
</evidence>
<comment type="pathway">
    <text evidence="8 12">Amino-acid biosynthesis; L-lysine biosynthesis via DAP pathway; (S)-tetrahydrodipicolinate from L-aspartate: step 4/4.</text>
</comment>
<keyword evidence="12" id="KW-0963">Cytoplasm</keyword>
<evidence type="ECO:0000256" key="8">
    <source>
        <dbReference type="ARBA" id="ARBA00037922"/>
    </source>
</evidence>
<evidence type="ECO:0000259" key="14">
    <source>
        <dbReference type="Pfam" id="PF05173"/>
    </source>
</evidence>
<dbReference type="EC" id="1.17.1.8" evidence="9 12"/>
<comment type="caution">
    <text evidence="15">The sequence shown here is derived from an EMBL/GenBank/DDBJ whole genome shotgun (WGS) entry which is preliminary data.</text>
</comment>
<dbReference type="Pfam" id="PF01113">
    <property type="entry name" value="DapB_N"/>
    <property type="match status" value="1"/>
</dbReference>
<keyword evidence="16" id="KW-1185">Reference proteome</keyword>
<dbReference type="SUPFAM" id="SSF55347">
    <property type="entry name" value="Glyceraldehyde-3-phosphate dehydrogenase-like, C-terminal domain"/>
    <property type="match status" value="1"/>
</dbReference>
<evidence type="ECO:0000313" key="16">
    <source>
        <dbReference type="Proteomes" id="UP000295008"/>
    </source>
</evidence>
<evidence type="ECO:0000256" key="4">
    <source>
        <dbReference type="ARBA" id="ARBA00022915"/>
    </source>
</evidence>
<organism evidence="15 16">
    <name type="scientific">Hydrogenispora ethanolica</name>
    <dbReference type="NCBI Taxonomy" id="1082276"/>
    <lineage>
        <taxon>Bacteria</taxon>
        <taxon>Bacillati</taxon>
        <taxon>Bacillota</taxon>
        <taxon>Hydrogenispora</taxon>
    </lineage>
</organism>
<keyword evidence="2 12" id="KW-0028">Amino-acid biosynthesis</keyword>
<comment type="caution">
    <text evidence="12">Lacks conserved residue(s) required for the propagation of feature annotation.</text>
</comment>
<name>A0A4R1S740_HYDET</name>
<keyword evidence="4 12" id="KW-0220">Diaminopimelate biosynthesis</keyword>
<evidence type="ECO:0000256" key="7">
    <source>
        <dbReference type="ARBA" id="ARBA00023154"/>
    </source>
</evidence>
<evidence type="ECO:0000313" key="15">
    <source>
        <dbReference type="EMBL" id="TCL75185.1"/>
    </source>
</evidence>
<evidence type="ECO:0000256" key="1">
    <source>
        <dbReference type="ARBA" id="ARBA00006642"/>
    </source>
</evidence>
<dbReference type="PANTHER" id="PTHR20836">
    <property type="entry name" value="DIHYDRODIPICOLINATE REDUCTASE"/>
    <property type="match status" value="1"/>
</dbReference>
<evidence type="ECO:0000256" key="5">
    <source>
        <dbReference type="ARBA" id="ARBA00023002"/>
    </source>
</evidence>
<dbReference type="GO" id="GO:0051287">
    <property type="term" value="F:NAD binding"/>
    <property type="evidence" value="ECO:0007669"/>
    <property type="project" value="UniProtKB-UniRule"/>
</dbReference>
<dbReference type="InterPro" id="IPR036291">
    <property type="entry name" value="NAD(P)-bd_dom_sf"/>
</dbReference>
<evidence type="ECO:0000256" key="2">
    <source>
        <dbReference type="ARBA" id="ARBA00022605"/>
    </source>
</evidence>
<evidence type="ECO:0000259" key="13">
    <source>
        <dbReference type="Pfam" id="PF01113"/>
    </source>
</evidence>
<dbReference type="GO" id="GO:0008839">
    <property type="term" value="F:4-hydroxy-tetrahydrodipicolinate reductase"/>
    <property type="evidence" value="ECO:0007669"/>
    <property type="project" value="UniProtKB-UniRule"/>
</dbReference>
<dbReference type="Gene3D" id="3.30.360.10">
    <property type="entry name" value="Dihydrodipicolinate Reductase, domain 2"/>
    <property type="match status" value="1"/>
</dbReference>
<evidence type="ECO:0000256" key="3">
    <source>
        <dbReference type="ARBA" id="ARBA00022857"/>
    </source>
</evidence>
<feature type="binding site" evidence="12">
    <location>
        <begin position="101"/>
        <end position="103"/>
    </location>
    <ligand>
        <name>NAD(+)</name>
        <dbReference type="ChEBI" id="CHEBI:57540"/>
    </ligand>
</feature>
<dbReference type="GO" id="GO:0019877">
    <property type="term" value="P:diaminopimelate biosynthetic process"/>
    <property type="evidence" value="ECO:0007669"/>
    <property type="project" value="UniProtKB-UniRule"/>
</dbReference>
<dbReference type="PIRSF" id="PIRSF000161">
    <property type="entry name" value="DHPR"/>
    <property type="match status" value="1"/>
</dbReference>
<keyword evidence="6 12" id="KW-0520">NAD</keyword>
<feature type="domain" description="Dihydrodipicolinate reductase N-terminal" evidence="13">
    <location>
        <begin position="3"/>
        <end position="129"/>
    </location>
</feature>
<sequence>MTRVCLVGLGRTGIEVAKAIMEQKDLRLVSAISSPNSRKIGKDLGEILGCPATGVIVQGPDQIEPIVFQSRPDVVVDFTNPAATVRNSKLFSKMKVNIVVGTTGFSKIAMYKLYVLTKKYHNAILYAPNITLGVNVMMLLTNLAANMLNNYDFQITEIHHKHKKDAPSGTAVKIAKEIEKGLAASGLPETADVPIQAIRAGGVVGKHEVLIVGENDRIEISHESFSRKAFALGAIKGIRFIQGKSGYFEMNDVLNLQKVLGDYLAKEKFRNKRQPLYRMNSAAN</sequence>
<keyword evidence="7 12" id="KW-0457">Lysine biosynthesis</keyword>
<accession>A0A4R1S740</accession>
<evidence type="ECO:0000256" key="6">
    <source>
        <dbReference type="ARBA" id="ARBA00023027"/>
    </source>
</evidence>
<reference evidence="15 16" key="1">
    <citation type="submission" date="2019-03" db="EMBL/GenBank/DDBJ databases">
        <title>Genomic Encyclopedia of Type Strains, Phase IV (KMG-IV): sequencing the most valuable type-strain genomes for metagenomic binning, comparative biology and taxonomic classification.</title>
        <authorList>
            <person name="Goeker M."/>
        </authorList>
    </citation>
    <scope>NUCLEOTIDE SEQUENCE [LARGE SCALE GENOMIC DNA]</scope>
    <source>
        <strain evidence="15 16">LX-B</strain>
    </source>
</reference>
<dbReference type="AlphaFoldDB" id="A0A4R1S740"/>
<dbReference type="CDD" id="cd02274">
    <property type="entry name" value="DHDPR_N"/>
    <property type="match status" value="1"/>
</dbReference>
<dbReference type="Gene3D" id="3.40.50.720">
    <property type="entry name" value="NAD(P)-binding Rossmann-like Domain"/>
    <property type="match status" value="1"/>
</dbReference>
<dbReference type="PANTHER" id="PTHR20836:SF0">
    <property type="entry name" value="4-HYDROXY-TETRAHYDRODIPICOLINATE REDUCTASE 1, CHLOROPLASTIC-RELATED"/>
    <property type="match status" value="1"/>
</dbReference>
<protein>
    <recommendedName>
        <fullName evidence="9 12">4-hydroxy-tetrahydrodipicolinate reductase</fullName>
        <shortName evidence="12">HTPA reductase</shortName>
        <ecNumber evidence="9 12">1.17.1.8</ecNumber>
    </recommendedName>
</protein>
<dbReference type="RefSeq" id="WP_132012864.1">
    <property type="nucleotide sequence ID" value="NZ_SLUN01000003.1"/>
</dbReference>
<dbReference type="GO" id="GO:0009089">
    <property type="term" value="P:lysine biosynthetic process via diaminopimelate"/>
    <property type="evidence" value="ECO:0007669"/>
    <property type="project" value="UniProtKB-UniRule"/>
</dbReference>
<comment type="catalytic activity">
    <reaction evidence="10 12">
        <text>(S)-2,3,4,5-tetrahydrodipicolinate + NADP(+) + H2O = (2S,4S)-4-hydroxy-2,3,4,5-tetrahydrodipicolinate + NADPH + H(+)</text>
        <dbReference type="Rhea" id="RHEA:35331"/>
        <dbReference type="ChEBI" id="CHEBI:15377"/>
        <dbReference type="ChEBI" id="CHEBI:15378"/>
        <dbReference type="ChEBI" id="CHEBI:16845"/>
        <dbReference type="ChEBI" id="CHEBI:57783"/>
        <dbReference type="ChEBI" id="CHEBI:58349"/>
        <dbReference type="ChEBI" id="CHEBI:67139"/>
        <dbReference type="EC" id="1.17.1.8"/>
    </reaction>
</comment>
<dbReference type="Pfam" id="PF05173">
    <property type="entry name" value="DapB_C"/>
    <property type="match status" value="1"/>
</dbReference>
<dbReference type="OrthoDB" id="9790352at2"/>
<comment type="caution">
    <text evidence="12">Was originally thought to be a dihydrodipicolinate reductase (DHDPR), catalyzing the conversion of dihydrodipicolinate to tetrahydrodipicolinate. However, it was shown in E.coli that the substrate of the enzymatic reaction is not dihydrodipicolinate (DHDP) but in fact (2S,4S)-4-hydroxy-2,3,4,5-tetrahydrodipicolinic acid (HTPA), the product released by the DapA-catalyzed reaction.</text>
</comment>
<evidence type="ECO:0000256" key="9">
    <source>
        <dbReference type="ARBA" id="ARBA00038983"/>
    </source>
</evidence>
<dbReference type="GO" id="GO:0016726">
    <property type="term" value="F:oxidoreductase activity, acting on CH or CH2 groups, NAD or NADP as acceptor"/>
    <property type="evidence" value="ECO:0007669"/>
    <property type="project" value="UniProtKB-UniRule"/>
</dbReference>
<comment type="similarity">
    <text evidence="1 12">Belongs to the DapB family.</text>
</comment>
<dbReference type="GO" id="GO:0005737">
    <property type="term" value="C:cytoplasm"/>
    <property type="evidence" value="ECO:0007669"/>
    <property type="project" value="UniProtKB-SubCell"/>
</dbReference>
<keyword evidence="3 12" id="KW-0521">NADP</keyword>
<dbReference type="GO" id="GO:0050661">
    <property type="term" value="F:NADP binding"/>
    <property type="evidence" value="ECO:0007669"/>
    <property type="project" value="UniProtKB-UniRule"/>
</dbReference>
<dbReference type="UniPathway" id="UPA00034">
    <property type="reaction ID" value="UER00018"/>
</dbReference>
<dbReference type="NCBIfam" id="TIGR00036">
    <property type="entry name" value="dapB"/>
    <property type="match status" value="1"/>
</dbReference>
<feature type="binding site" evidence="12">
    <location>
        <begin position="169"/>
        <end position="170"/>
    </location>
    <ligand>
        <name>(S)-2,3,4,5-tetrahydrodipicolinate</name>
        <dbReference type="ChEBI" id="CHEBI:16845"/>
    </ligand>
</feature>
<feature type="active site" description="Proton donor/acceptor" evidence="12">
    <location>
        <position position="159"/>
    </location>
</feature>
<feature type="binding site" evidence="12">
    <location>
        <position position="160"/>
    </location>
    <ligand>
        <name>(S)-2,3,4,5-tetrahydrodipicolinate</name>
        <dbReference type="ChEBI" id="CHEBI:16845"/>
    </ligand>
</feature>
<evidence type="ECO:0000256" key="12">
    <source>
        <dbReference type="HAMAP-Rule" id="MF_00102"/>
    </source>
</evidence>
<dbReference type="InterPro" id="IPR000846">
    <property type="entry name" value="DapB_N"/>
</dbReference>